<comment type="similarity">
    <text evidence="3">Belongs to the trans-sulfuration enzymes family.</text>
</comment>
<protein>
    <submittedName>
        <fullName evidence="4">PLP-dependent transferase</fullName>
    </submittedName>
</protein>
<evidence type="ECO:0000313" key="5">
    <source>
        <dbReference type="Proteomes" id="UP001600109"/>
    </source>
</evidence>
<evidence type="ECO:0000256" key="2">
    <source>
        <dbReference type="ARBA" id="ARBA00022898"/>
    </source>
</evidence>
<dbReference type="InterPro" id="IPR000277">
    <property type="entry name" value="Cys/Met-Metab_PyrdxlP-dep_enz"/>
</dbReference>
<keyword evidence="2 3" id="KW-0663">Pyridoxal phosphate</keyword>
<dbReference type="Proteomes" id="UP001600109">
    <property type="component" value="Unassembled WGS sequence"/>
</dbReference>
<comment type="cofactor">
    <cofactor evidence="1 3">
        <name>pyridoxal 5'-phosphate</name>
        <dbReference type="ChEBI" id="CHEBI:597326"/>
    </cofactor>
</comment>
<dbReference type="SUPFAM" id="SSF53383">
    <property type="entry name" value="PLP-dependent transferases"/>
    <property type="match status" value="1"/>
</dbReference>
<reference evidence="4 5" key="1">
    <citation type="submission" date="2024-06" db="EMBL/GenBank/DDBJ databases">
        <title>Flavobacterium spp. isolated from glacier.</title>
        <authorList>
            <person name="Han D."/>
        </authorList>
    </citation>
    <scope>NUCLEOTIDE SEQUENCE [LARGE SCALE GENOMIC DNA]</scope>
    <source>
        <strain evidence="4 5">LS2P90</strain>
    </source>
</reference>
<evidence type="ECO:0000256" key="3">
    <source>
        <dbReference type="RuleBase" id="RU362118"/>
    </source>
</evidence>
<gene>
    <name evidence="4" type="ORF">ACFX5E_08260</name>
</gene>
<dbReference type="RefSeq" id="WP_379854826.1">
    <property type="nucleotide sequence ID" value="NZ_JBHZPZ010000008.1"/>
</dbReference>
<dbReference type="InterPro" id="IPR015424">
    <property type="entry name" value="PyrdxlP-dep_Trfase"/>
</dbReference>
<comment type="caution">
    <text evidence="4">The sequence shown here is derived from an EMBL/GenBank/DDBJ whole genome shotgun (WGS) entry which is preliminary data.</text>
</comment>
<proteinExistence type="inferred from homology"/>
<dbReference type="Pfam" id="PF01053">
    <property type="entry name" value="Cys_Met_Meta_PP"/>
    <property type="match status" value="1"/>
</dbReference>
<sequence>MILEVHNHSPRFKAWADGFVRVSVGLETLKDVIADLEQALS</sequence>
<name>A0ABW6HVP7_9FLAO</name>
<dbReference type="EMBL" id="JBHZPZ010000008">
    <property type="protein sequence ID" value="MFE3868066.1"/>
    <property type="molecule type" value="Genomic_DNA"/>
</dbReference>
<accession>A0ABW6HVP7</accession>
<evidence type="ECO:0000313" key="4">
    <source>
        <dbReference type="EMBL" id="MFE3868066.1"/>
    </source>
</evidence>
<dbReference type="Gene3D" id="3.90.1150.10">
    <property type="entry name" value="Aspartate Aminotransferase, domain 1"/>
    <property type="match status" value="1"/>
</dbReference>
<dbReference type="InterPro" id="IPR015422">
    <property type="entry name" value="PyrdxlP-dep_Trfase_small"/>
</dbReference>
<keyword evidence="4" id="KW-0808">Transferase</keyword>
<evidence type="ECO:0000256" key="1">
    <source>
        <dbReference type="ARBA" id="ARBA00001933"/>
    </source>
</evidence>
<organism evidence="4 5">
    <name type="scientific">Flavobacterium xylosi</name>
    <dbReference type="NCBI Taxonomy" id="3230415"/>
    <lineage>
        <taxon>Bacteria</taxon>
        <taxon>Pseudomonadati</taxon>
        <taxon>Bacteroidota</taxon>
        <taxon>Flavobacteriia</taxon>
        <taxon>Flavobacteriales</taxon>
        <taxon>Flavobacteriaceae</taxon>
        <taxon>Flavobacterium</taxon>
    </lineage>
</organism>
<keyword evidence="5" id="KW-1185">Reference proteome</keyword>
<dbReference type="GO" id="GO:0016740">
    <property type="term" value="F:transferase activity"/>
    <property type="evidence" value="ECO:0007669"/>
    <property type="project" value="UniProtKB-KW"/>
</dbReference>